<dbReference type="Proteomes" id="UP001596108">
    <property type="component" value="Unassembled WGS sequence"/>
</dbReference>
<keyword evidence="5" id="KW-0540">Nuclease</keyword>
<keyword evidence="6" id="KW-1185">Reference proteome</keyword>
<keyword evidence="2" id="KW-0680">Restriction system</keyword>
<evidence type="ECO:0000256" key="1">
    <source>
        <dbReference type="ARBA" id="ARBA00010923"/>
    </source>
</evidence>
<dbReference type="InterPro" id="IPR052021">
    <property type="entry name" value="Type-I_RS_S_subunit"/>
</dbReference>
<evidence type="ECO:0000313" key="5">
    <source>
        <dbReference type="EMBL" id="MFC5530423.1"/>
    </source>
</evidence>
<dbReference type="EC" id="3.1.21.-" evidence="5"/>
<evidence type="ECO:0000259" key="4">
    <source>
        <dbReference type="Pfam" id="PF01420"/>
    </source>
</evidence>
<comment type="caution">
    <text evidence="5">The sequence shown here is derived from an EMBL/GenBank/DDBJ whole genome shotgun (WGS) entry which is preliminary data.</text>
</comment>
<dbReference type="SUPFAM" id="SSF116734">
    <property type="entry name" value="DNA methylase specificity domain"/>
    <property type="match status" value="2"/>
</dbReference>
<comment type="similarity">
    <text evidence="1">Belongs to the type-I restriction system S methylase family.</text>
</comment>
<dbReference type="Gene3D" id="1.10.287.1120">
    <property type="entry name" value="Bipartite methylase S protein"/>
    <property type="match status" value="1"/>
</dbReference>
<dbReference type="GO" id="GO:0004519">
    <property type="term" value="F:endonuclease activity"/>
    <property type="evidence" value="ECO:0007669"/>
    <property type="project" value="UniProtKB-KW"/>
</dbReference>
<dbReference type="RefSeq" id="WP_378112369.1">
    <property type="nucleotide sequence ID" value="NZ_JBHSNC010000042.1"/>
</dbReference>
<keyword evidence="5" id="KW-0378">Hydrolase</keyword>
<dbReference type="Pfam" id="PF01420">
    <property type="entry name" value="Methylase_S"/>
    <property type="match status" value="2"/>
</dbReference>
<gene>
    <name evidence="5" type="ORF">ACFPQ4_13375</name>
</gene>
<feature type="domain" description="Type I restriction modification DNA specificity" evidence="4">
    <location>
        <begin position="282"/>
        <end position="402"/>
    </location>
</feature>
<dbReference type="EMBL" id="JBHSNC010000042">
    <property type="protein sequence ID" value="MFC5530423.1"/>
    <property type="molecule type" value="Genomic_DNA"/>
</dbReference>
<name>A0ABW0R179_9BACL</name>
<evidence type="ECO:0000313" key="6">
    <source>
        <dbReference type="Proteomes" id="UP001596108"/>
    </source>
</evidence>
<sequence>MAEKDKIPEIRFSGFTDAWEQRKVTELGKVFIGLVTTMTKNYCDEGTLLIRNSDIKENHFEFSETPIFLNESFAQENSTRRLHIGDVVTIHTGDVGTSAIIGENQEGAIGFATINTRPNPKILDSEYLATFLNSDAHKNFAYTNSTGDGRSNYNLKDFNEVIVPLPSLDEQKKIGTFFKSLDHHITLYQRKYDKLVIVKKSMLVNMFPKDGANVPEIRFAGFTDAWEQCELSDYLETSSEKNSNDDFSKSDVLSVSGKLGIINQIKFQGRSFAGASVSNYGIVDNGDVVYTKSPLKANPYGIIKTNKGKPGIVSTLYAVYKPKKNTNSNFVQCYFDYDYRLNKYLKPLVNKGAKNDMKVSDDNALTGLVIFPSYEEQTRIAEFLECLDKLITLHQSELEKLKNIKKSILEKMFV</sequence>
<proteinExistence type="inferred from homology"/>
<reference evidence="6" key="1">
    <citation type="journal article" date="2019" name="Int. J. Syst. Evol. Microbiol.">
        <title>The Global Catalogue of Microorganisms (GCM) 10K type strain sequencing project: providing services to taxonomists for standard genome sequencing and annotation.</title>
        <authorList>
            <consortium name="The Broad Institute Genomics Platform"/>
            <consortium name="The Broad Institute Genome Sequencing Center for Infectious Disease"/>
            <person name="Wu L."/>
            <person name="Ma J."/>
        </authorList>
    </citation>
    <scope>NUCLEOTIDE SEQUENCE [LARGE SCALE GENOMIC DNA]</scope>
    <source>
        <strain evidence="6">CGMCC 1.18578</strain>
    </source>
</reference>
<dbReference type="InterPro" id="IPR044946">
    <property type="entry name" value="Restrct_endonuc_typeI_TRD_sf"/>
</dbReference>
<organism evidence="5 6">
    <name type="scientific">Cohnella yongneupensis</name>
    <dbReference type="NCBI Taxonomy" id="425006"/>
    <lineage>
        <taxon>Bacteria</taxon>
        <taxon>Bacillati</taxon>
        <taxon>Bacillota</taxon>
        <taxon>Bacilli</taxon>
        <taxon>Bacillales</taxon>
        <taxon>Paenibacillaceae</taxon>
        <taxon>Cohnella</taxon>
    </lineage>
</organism>
<dbReference type="GO" id="GO:0016787">
    <property type="term" value="F:hydrolase activity"/>
    <property type="evidence" value="ECO:0007669"/>
    <property type="project" value="UniProtKB-KW"/>
</dbReference>
<evidence type="ECO:0000256" key="2">
    <source>
        <dbReference type="ARBA" id="ARBA00022747"/>
    </source>
</evidence>
<dbReference type="Gene3D" id="3.90.220.20">
    <property type="entry name" value="DNA methylase specificity domains"/>
    <property type="match status" value="2"/>
</dbReference>
<dbReference type="PANTHER" id="PTHR30408:SF12">
    <property type="entry name" value="TYPE I RESTRICTION ENZYME MJAVIII SPECIFICITY SUBUNIT"/>
    <property type="match status" value="1"/>
</dbReference>
<dbReference type="InterPro" id="IPR000055">
    <property type="entry name" value="Restrct_endonuc_typeI_TRD"/>
</dbReference>
<dbReference type="PANTHER" id="PTHR30408">
    <property type="entry name" value="TYPE-1 RESTRICTION ENZYME ECOKI SPECIFICITY PROTEIN"/>
    <property type="match status" value="1"/>
</dbReference>
<keyword evidence="3" id="KW-0238">DNA-binding</keyword>
<feature type="domain" description="Type I restriction modification DNA specificity" evidence="4">
    <location>
        <begin position="18"/>
        <end position="195"/>
    </location>
</feature>
<accession>A0ABW0R179</accession>
<protein>
    <submittedName>
        <fullName evidence="5">Restriction endonuclease subunit S</fullName>
        <ecNumber evidence="5">3.1.21.-</ecNumber>
    </submittedName>
</protein>
<evidence type="ECO:0000256" key="3">
    <source>
        <dbReference type="ARBA" id="ARBA00023125"/>
    </source>
</evidence>
<keyword evidence="5" id="KW-0255">Endonuclease</keyword>